<evidence type="ECO:0000313" key="2">
    <source>
        <dbReference type="EMBL" id="ORC87512.1"/>
    </source>
</evidence>
<evidence type="ECO:0000313" key="3">
    <source>
        <dbReference type="Proteomes" id="UP000192257"/>
    </source>
</evidence>
<reference evidence="2 3" key="1">
    <citation type="submission" date="2017-03" db="EMBL/GenBank/DDBJ databases">
        <title>An alternative strategy for trypanosome survival in the mammalian bloodstream revealed through genome and transcriptome analysis of the ubiquitous bovine parasite Trypanosoma (Megatrypanum) theileri.</title>
        <authorList>
            <person name="Kelly S."/>
            <person name="Ivens A."/>
            <person name="Mott A."/>
            <person name="O'Neill E."/>
            <person name="Emms D."/>
            <person name="Macleod O."/>
            <person name="Voorheis P."/>
            <person name="Matthews J."/>
            <person name="Matthews K."/>
            <person name="Carrington M."/>
        </authorList>
    </citation>
    <scope>NUCLEOTIDE SEQUENCE [LARGE SCALE GENOMIC DNA]</scope>
    <source>
        <strain evidence="2">Edinburgh</strain>
    </source>
</reference>
<proteinExistence type="predicted"/>
<organism evidence="2 3">
    <name type="scientific">Trypanosoma theileri</name>
    <dbReference type="NCBI Taxonomy" id="67003"/>
    <lineage>
        <taxon>Eukaryota</taxon>
        <taxon>Discoba</taxon>
        <taxon>Euglenozoa</taxon>
        <taxon>Kinetoplastea</taxon>
        <taxon>Metakinetoplastina</taxon>
        <taxon>Trypanosomatida</taxon>
        <taxon>Trypanosomatidae</taxon>
        <taxon>Trypanosoma</taxon>
    </lineage>
</organism>
<dbReference type="Proteomes" id="UP000192257">
    <property type="component" value="Unassembled WGS sequence"/>
</dbReference>
<sequence length="104" mass="12234">MNFPKGYFFQKRRLLLPPGFVSMARSLLRDPSGFCEAPFVEKSKNLNPFRPMQRRDFRNAWRHGCRTKRKTRCFFFFFLSEPSSTNARRPAEAQPQKLVSSNIG</sequence>
<accession>A0A1X0NS28</accession>
<feature type="region of interest" description="Disordered" evidence="1">
    <location>
        <begin position="83"/>
        <end position="104"/>
    </location>
</feature>
<dbReference type="EMBL" id="NBCO01000021">
    <property type="protein sequence ID" value="ORC87512.1"/>
    <property type="molecule type" value="Genomic_DNA"/>
</dbReference>
<name>A0A1X0NS28_9TRYP</name>
<evidence type="ECO:0000256" key="1">
    <source>
        <dbReference type="SAM" id="MobiDB-lite"/>
    </source>
</evidence>
<protein>
    <submittedName>
        <fullName evidence="2">Uncharacterized protein</fullName>
    </submittedName>
</protein>
<dbReference type="GeneID" id="39986748"/>
<dbReference type="RefSeq" id="XP_028881578.1">
    <property type="nucleotide sequence ID" value="XM_029026968.1"/>
</dbReference>
<comment type="caution">
    <text evidence="2">The sequence shown here is derived from an EMBL/GenBank/DDBJ whole genome shotgun (WGS) entry which is preliminary data.</text>
</comment>
<dbReference type="AlphaFoldDB" id="A0A1X0NS28"/>
<dbReference type="VEuPathDB" id="TriTrypDB:TM35_000211180"/>
<keyword evidence="3" id="KW-1185">Reference proteome</keyword>
<gene>
    <name evidence="2" type="ORF">TM35_000211180</name>
</gene>